<dbReference type="Proteomes" id="UP000046392">
    <property type="component" value="Unplaced"/>
</dbReference>
<comment type="similarity">
    <text evidence="1">Belongs to the SKI family.</text>
</comment>
<dbReference type="GO" id="GO:0000981">
    <property type="term" value="F:DNA-binding transcription factor activity, RNA polymerase II-specific"/>
    <property type="evidence" value="ECO:0007669"/>
    <property type="project" value="TreeGrafter"/>
</dbReference>
<dbReference type="WBParaSite" id="SPAL_0001388000.1">
    <property type="protein sequence ID" value="SPAL_0001388000.1"/>
    <property type="gene ID" value="SPAL_0001388000"/>
</dbReference>
<reference evidence="6" key="1">
    <citation type="submission" date="2017-02" db="UniProtKB">
        <authorList>
            <consortium name="WormBaseParasite"/>
        </authorList>
    </citation>
    <scope>IDENTIFICATION</scope>
</reference>
<feature type="compositionally biased region" description="Pro residues" evidence="3">
    <location>
        <begin position="702"/>
        <end position="723"/>
    </location>
</feature>
<dbReference type="PANTHER" id="PTHR10005">
    <property type="entry name" value="SKI ONCOGENE-RELATED"/>
    <property type="match status" value="1"/>
</dbReference>
<name>A0A0N5C7G7_STREA</name>
<dbReference type="InterPro" id="IPR003380">
    <property type="entry name" value="SKI/SNO/DAC"/>
</dbReference>
<feature type="region of interest" description="Disordered" evidence="3">
    <location>
        <begin position="568"/>
        <end position="624"/>
    </location>
</feature>
<feature type="compositionally biased region" description="Basic and acidic residues" evidence="3">
    <location>
        <begin position="586"/>
        <end position="595"/>
    </location>
</feature>
<dbReference type="InterPro" id="IPR037000">
    <property type="entry name" value="Ski_DNA-bd_sf"/>
</dbReference>
<dbReference type="GO" id="GO:0046332">
    <property type="term" value="F:SMAD binding"/>
    <property type="evidence" value="ECO:0007669"/>
    <property type="project" value="InterPro"/>
</dbReference>
<dbReference type="SUPFAM" id="SSF63763">
    <property type="entry name" value="SAND domain-like"/>
    <property type="match status" value="1"/>
</dbReference>
<feature type="domain" description="c-SKI SMAD4-binding" evidence="4">
    <location>
        <begin position="462"/>
        <end position="550"/>
    </location>
</feature>
<keyword evidence="2" id="KW-0175">Coiled coil</keyword>
<dbReference type="Gene3D" id="3.10.390.10">
    <property type="entry name" value="SAND domain-like"/>
    <property type="match status" value="1"/>
</dbReference>
<dbReference type="GO" id="GO:0000978">
    <property type="term" value="F:RNA polymerase II cis-regulatory region sequence-specific DNA binding"/>
    <property type="evidence" value="ECO:0007669"/>
    <property type="project" value="TreeGrafter"/>
</dbReference>
<keyword evidence="5" id="KW-1185">Reference proteome</keyword>
<organism evidence="5 6">
    <name type="scientific">Strongyloides papillosus</name>
    <name type="common">Intestinal threadworm</name>
    <dbReference type="NCBI Taxonomy" id="174720"/>
    <lineage>
        <taxon>Eukaryota</taxon>
        <taxon>Metazoa</taxon>
        <taxon>Ecdysozoa</taxon>
        <taxon>Nematoda</taxon>
        <taxon>Chromadorea</taxon>
        <taxon>Rhabditida</taxon>
        <taxon>Tylenchina</taxon>
        <taxon>Panagrolaimomorpha</taxon>
        <taxon>Strongyloidoidea</taxon>
        <taxon>Strongyloididae</taxon>
        <taxon>Strongyloides</taxon>
    </lineage>
</organism>
<dbReference type="AlphaFoldDB" id="A0A0N5C7G7"/>
<feature type="region of interest" description="Disordered" evidence="3">
    <location>
        <begin position="693"/>
        <end position="723"/>
    </location>
</feature>
<feature type="compositionally biased region" description="Polar residues" evidence="3">
    <location>
        <begin position="613"/>
        <end position="624"/>
    </location>
</feature>
<evidence type="ECO:0000256" key="1">
    <source>
        <dbReference type="ARBA" id="ARBA00009513"/>
    </source>
</evidence>
<dbReference type="InterPro" id="IPR023216">
    <property type="entry name" value="Tscrpt_reg_SKI_SnoN"/>
</dbReference>
<evidence type="ECO:0000256" key="2">
    <source>
        <dbReference type="SAM" id="Coils"/>
    </source>
</evidence>
<feature type="coiled-coil region" evidence="2">
    <location>
        <begin position="781"/>
        <end position="808"/>
    </location>
</feature>
<evidence type="ECO:0000259" key="4">
    <source>
        <dbReference type="SMART" id="SM01046"/>
    </source>
</evidence>
<dbReference type="Pfam" id="PF02437">
    <property type="entry name" value="Ski_Sno_DHD"/>
    <property type="match status" value="1"/>
</dbReference>
<dbReference type="GO" id="GO:0030514">
    <property type="term" value="P:negative regulation of BMP signaling pathway"/>
    <property type="evidence" value="ECO:0007669"/>
    <property type="project" value="TreeGrafter"/>
</dbReference>
<dbReference type="Pfam" id="PF08782">
    <property type="entry name" value="c-SKI_SMAD_bind"/>
    <property type="match status" value="1"/>
</dbReference>
<dbReference type="SMART" id="SM01046">
    <property type="entry name" value="c-SKI_SMAD_bind"/>
    <property type="match status" value="1"/>
</dbReference>
<dbReference type="InterPro" id="IPR010919">
    <property type="entry name" value="SAND-like_dom_sf"/>
</dbReference>
<protein>
    <submittedName>
        <fullName evidence="6">C-SKI_SMAD_bind domain-containing protein</fullName>
    </submittedName>
</protein>
<dbReference type="Gene3D" id="3.10.260.20">
    <property type="entry name" value="Ski"/>
    <property type="match status" value="1"/>
</dbReference>
<dbReference type="SUPFAM" id="SSF46955">
    <property type="entry name" value="Putative DNA-binding domain"/>
    <property type="match status" value="1"/>
</dbReference>
<dbReference type="InterPro" id="IPR009061">
    <property type="entry name" value="DNA-bd_dom_put_sf"/>
</dbReference>
<dbReference type="GO" id="GO:0005667">
    <property type="term" value="C:transcription regulator complex"/>
    <property type="evidence" value="ECO:0007669"/>
    <property type="project" value="TreeGrafter"/>
</dbReference>
<evidence type="ECO:0000256" key="3">
    <source>
        <dbReference type="SAM" id="MobiDB-lite"/>
    </source>
</evidence>
<accession>A0A0N5C7G7</accession>
<dbReference type="GO" id="GO:0005737">
    <property type="term" value="C:cytoplasm"/>
    <property type="evidence" value="ECO:0007669"/>
    <property type="project" value="TreeGrafter"/>
</dbReference>
<dbReference type="GO" id="GO:0005634">
    <property type="term" value="C:nucleus"/>
    <property type="evidence" value="ECO:0007669"/>
    <property type="project" value="TreeGrafter"/>
</dbReference>
<dbReference type="InterPro" id="IPR014890">
    <property type="entry name" value="c-SKI_SMAD4-bd_dom"/>
</dbReference>
<evidence type="ECO:0000313" key="5">
    <source>
        <dbReference type="Proteomes" id="UP000046392"/>
    </source>
</evidence>
<evidence type="ECO:0000313" key="6">
    <source>
        <dbReference type="WBParaSite" id="SPAL_0001388000.1"/>
    </source>
</evidence>
<feature type="compositionally biased region" description="Low complexity" evidence="3">
    <location>
        <begin position="572"/>
        <end position="585"/>
    </location>
</feature>
<sequence>MKVPNGDFEKFLKQDSSEMKNINRILPSGGVNVVNNQVFTTIPHPPGIINLQPQLLPNGLFSIPKPYVSCINSVNDNIKPPNQQNEQCPSNINELPNLITLFSPSSTSKNEKSLKKESNNILTKTGMENTNLMHPHLVNHNMGSNGQQILLNQGMAINTNLINNPTTNIPLPTNYIPNQCLVSNHPQPPNVFQPPTNNLQINEQIKNFINSLKQNHPTNIPTAIQQQPSNVVSTAPSLSETTINHLINSMPGPSNMPNINTIPQPQQHTGFVPQIPLQQPQLLQHLRIPIENDCPQNTTIIQLSIPQQQQLIQQAVLLASTAPPKPTKEVVDDILRKRKICKPKAKIEGCEALDISTVAGYPITCFIVAGEPRISFSEFSNTVLPHISVTAIHEAYQKFNMSTKCATDKQLLTLKLEGRIPVQLGTCTLITKSNAERLAGHFLCDIRHMDSFTGKYDTSTFIKVMHNLFGGNTGLYFPYLPKSHCIQCIHCQFVFSPQKFLTHSHNTKSDKVSVWGYDDRKWRRYYNPPIDEKIDSMYLDIFKTLIIDNNIEPNRKRVGIDMSDEVVPKKATNTNGGPVVNTVTNNKHDNEKSKDSSSPVFPTPPGSEPSPSTQNIATKPSVTKMPTTTTVVDVLPHQHPTSIHSYSMTQPQNIKPNTNVGLPQQIQIHHHQQPTDGNKSAFVGIQQPLPNVTLSQNTMFPPQQPNPPQPPTMLGPPPPPPPQLQGQLVPTNIPQNGLNNMQFNILINQLIQSQNYVDDPSKSLIESLAVLVPSNHLATVLTKLNNEFSIYKKEIDLLKEQNKRMEKIIQVCINASDGKLSETKIDEILK</sequence>
<dbReference type="STRING" id="174720.A0A0N5C7G7"/>
<proteinExistence type="inferred from homology"/>
<dbReference type="PANTHER" id="PTHR10005:SF25">
    <property type="entry name" value="SNO ONCOGENE, ISOFORM B"/>
    <property type="match status" value="1"/>
</dbReference>